<dbReference type="PROSITE" id="PS00233">
    <property type="entry name" value="CHIT_BIND_RR_1"/>
    <property type="match status" value="1"/>
</dbReference>
<comment type="caution">
    <text evidence="5">The sequence shown here is derived from an EMBL/GenBank/DDBJ whole genome shotgun (WGS) entry which is preliminary data.</text>
</comment>
<proteinExistence type="predicted"/>
<evidence type="ECO:0000256" key="3">
    <source>
        <dbReference type="SAM" id="MobiDB-lite"/>
    </source>
</evidence>
<dbReference type="GO" id="GO:0042302">
    <property type="term" value="F:structural constituent of cuticle"/>
    <property type="evidence" value="ECO:0007669"/>
    <property type="project" value="UniProtKB-UniRule"/>
</dbReference>
<dbReference type="InterPro" id="IPR031311">
    <property type="entry name" value="CHIT_BIND_RR_consensus"/>
</dbReference>
<dbReference type="PROSITE" id="PS51155">
    <property type="entry name" value="CHIT_BIND_RR_2"/>
    <property type="match status" value="1"/>
</dbReference>
<feature type="region of interest" description="Disordered" evidence="3">
    <location>
        <begin position="30"/>
        <end position="78"/>
    </location>
</feature>
<feature type="signal peptide" evidence="4">
    <location>
        <begin position="1"/>
        <end position="25"/>
    </location>
</feature>
<dbReference type="Proteomes" id="UP001497623">
    <property type="component" value="Unassembled WGS sequence"/>
</dbReference>
<keyword evidence="4" id="KW-0732">Signal</keyword>
<evidence type="ECO:0000256" key="1">
    <source>
        <dbReference type="ARBA" id="ARBA00022460"/>
    </source>
</evidence>
<evidence type="ECO:0008006" key="7">
    <source>
        <dbReference type="Google" id="ProtNLM"/>
    </source>
</evidence>
<dbReference type="InterPro" id="IPR000618">
    <property type="entry name" value="Insect_cuticle"/>
</dbReference>
<evidence type="ECO:0000313" key="5">
    <source>
        <dbReference type="EMBL" id="CAL4167364.1"/>
    </source>
</evidence>
<dbReference type="PANTHER" id="PTHR12236">
    <property type="entry name" value="STRUCTURAL CONTITUENT OF CUTICLE"/>
    <property type="match status" value="1"/>
</dbReference>
<organism evidence="5 6">
    <name type="scientific">Meganyctiphanes norvegica</name>
    <name type="common">Northern krill</name>
    <name type="synonym">Thysanopoda norvegica</name>
    <dbReference type="NCBI Taxonomy" id="48144"/>
    <lineage>
        <taxon>Eukaryota</taxon>
        <taxon>Metazoa</taxon>
        <taxon>Ecdysozoa</taxon>
        <taxon>Arthropoda</taxon>
        <taxon>Crustacea</taxon>
        <taxon>Multicrustacea</taxon>
        <taxon>Malacostraca</taxon>
        <taxon>Eumalacostraca</taxon>
        <taxon>Eucarida</taxon>
        <taxon>Euphausiacea</taxon>
        <taxon>Euphausiidae</taxon>
        <taxon>Meganyctiphanes</taxon>
    </lineage>
</organism>
<keyword evidence="6" id="KW-1185">Reference proteome</keyword>
<dbReference type="EMBL" id="CAXKWB010048847">
    <property type="protein sequence ID" value="CAL4167364.1"/>
    <property type="molecule type" value="Genomic_DNA"/>
</dbReference>
<dbReference type="Pfam" id="PF00379">
    <property type="entry name" value="Chitin_bind_4"/>
    <property type="match status" value="1"/>
</dbReference>
<keyword evidence="1 2" id="KW-0193">Cuticle</keyword>
<evidence type="ECO:0000256" key="2">
    <source>
        <dbReference type="PROSITE-ProRule" id="PRU00497"/>
    </source>
</evidence>
<feature type="chain" id="PRO_5043999448" description="Cuticle protein" evidence="4">
    <location>
        <begin position="26"/>
        <end position="208"/>
    </location>
</feature>
<feature type="region of interest" description="Disordered" evidence="3">
    <location>
        <begin position="146"/>
        <end position="208"/>
    </location>
</feature>
<accession>A0AAV2S6C0</accession>
<dbReference type="InterPro" id="IPR051217">
    <property type="entry name" value="Insect_Cuticle_Struc_Prot"/>
</dbReference>
<name>A0AAV2S6C0_MEGNR</name>
<gene>
    <name evidence="5" type="ORF">MNOR_LOCUS33587</name>
</gene>
<feature type="compositionally biased region" description="Low complexity" evidence="3">
    <location>
        <begin position="32"/>
        <end position="72"/>
    </location>
</feature>
<dbReference type="GO" id="GO:0005615">
    <property type="term" value="C:extracellular space"/>
    <property type="evidence" value="ECO:0007669"/>
    <property type="project" value="TreeGrafter"/>
</dbReference>
<evidence type="ECO:0000313" key="6">
    <source>
        <dbReference type="Proteomes" id="UP001497623"/>
    </source>
</evidence>
<reference evidence="5 6" key="1">
    <citation type="submission" date="2024-05" db="EMBL/GenBank/DDBJ databases">
        <authorList>
            <person name="Wallberg A."/>
        </authorList>
    </citation>
    <scope>NUCLEOTIDE SEQUENCE [LARGE SCALE GENOMIC DNA]</scope>
</reference>
<protein>
    <recommendedName>
        <fullName evidence="7">Cuticle protein</fullName>
    </recommendedName>
</protein>
<feature type="compositionally biased region" description="Pro residues" evidence="3">
    <location>
        <begin position="199"/>
        <end position="208"/>
    </location>
</feature>
<dbReference type="PANTHER" id="PTHR12236:SF79">
    <property type="entry name" value="CUTICULAR PROTEIN 50CB-RELATED"/>
    <property type="match status" value="1"/>
</dbReference>
<sequence length="208" mass="22919">LSFTHNMALQKVVLGLCLVACGVVARPDKRPAGYGYQPPQPSYSAPEPSYSAPQPSYSAPQPSYSVPQPSYQEPEKEEGMPFDFAYAVEDQYKGVDFGHNSNSDGKVVTGQYRVALPDGRTQIVTYTADHYNGYQAEVTYEGEAQYPETEAYQAPAQSYKKPEPKYEAPEPVYQPAPTYQPAPKYQPAPAPTYQKPEPTYGPPTPSYG</sequence>
<evidence type="ECO:0000256" key="4">
    <source>
        <dbReference type="SAM" id="SignalP"/>
    </source>
</evidence>
<feature type="compositionally biased region" description="Pro residues" evidence="3">
    <location>
        <begin position="172"/>
        <end position="190"/>
    </location>
</feature>
<dbReference type="GO" id="GO:0031012">
    <property type="term" value="C:extracellular matrix"/>
    <property type="evidence" value="ECO:0007669"/>
    <property type="project" value="TreeGrafter"/>
</dbReference>
<feature type="non-terminal residue" evidence="5">
    <location>
        <position position="1"/>
    </location>
</feature>
<dbReference type="AlphaFoldDB" id="A0AAV2S6C0"/>